<proteinExistence type="predicted"/>
<comment type="function">
    <text evidence="1">Regulates expression of the glpD operon. In the presence of glycerol 3-phosphate (G3P) causes antitermination of transcription of glpD at the inverted repeat of the leader region to enhance its transcription. Binds and stabilizes glpD leader mRNA.</text>
</comment>
<dbReference type="EMBL" id="BA000028">
    <property type="protein sequence ID" value="BAC14676.1"/>
    <property type="molecule type" value="Genomic_DNA"/>
</dbReference>
<organism evidence="2 3">
    <name type="scientific">Oceanobacillus iheyensis (strain DSM 14371 / CIP 107618 / JCM 11309 / KCTC 3954 / HTE831)</name>
    <dbReference type="NCBI Taxonomy" id="221109"/>
    <lineage>
        <taxon>Bacteria</taxon>
        <taxon>Bacillati</taxon>
        <taxon>Bacillota</taxon>
        <taxon>Bacilli</taxon>
        <taxon>Bacillales</taxon>
        <taxon>Bacillaceae</taxon>
        <taxon>Oceanobacillus</taxon>
    </lineage>
</organism>
<dbReference type="PANTHER" id="PTHR35787">
    <property type="entry name" value="GLYCEROL UPTAKE OPERON ANTITERMINATOR REGULATORY PROTEIN"/>
    <property type="match status" value="1"/>
</dbReference>
<keyword evidence="3" id="KW-1185">Reference proteome</keyword>
<dbReference type="Gene3D" id="3.20.20.70">
    <property type="entry name" value="Aldolase class I"/>
    <property type="match status" value="1"/>
</dbReference>
<dbReference type="InterPro" id="IPR006699">
    <property type="entry name" value="GlpP"/>
</dbReference>
<dbReference type="KEGG" id="oih:OB2720"/>
<dbReference type="STRING" id="221109.gene:10734972"/>
<protein>
    <recommendedName>
        <fullName evidence="1">Glycerol uptake operon antiterminator regulatory protein</fullName>
    </recommendedName>
</protein>
<dbReference type="PIRSF" id="PIRSF016897">
    <property type="entry name" value="GlpP"/>
    <property type="match status" value="1"/>
</dbReference>
<keyword evidence="1" id="KW-0694">RNA-binding</keyword>
<keyword evidence="1" id="KW-0319">Glycerol metabolism</keyword>
<name>Q8EMX0_OCEIH</name>
<dbReference type="PANTHER" id="PTHR35787:SF1">
    <property type="entry name" value="GLYCEROL UPTAKE OPERON ANTITERMINATOR REGULATORY PROTEIN"/>
    <property type="match status" value="1"/>
</dbReference>
<dbReference type="eggNOG" id="COG1954">
    <property type="taxonomic scope" value="Bacteria"/>
</dbReference>
<dbReference type="PhylomeDB" id="Q8EMX0"/>
<dbReference type="HOGENOM" id="CLU_111516_0_1_9"/>
<dbReference type="Proteomes" id="UP000000822">
    <property type="component" value="Chromosome"/>
</dbReference>
<dbReference type="Pfam" id="PF04309">
    <property type="entry name" value="G3P_antiterm"/>
    <property type="match status" value="1"/>
</dbReference>
<sequence>MAYIVDIVQSQVIASVKKEQDLQKAVTSNANVIFLLTGDLLSTKKYIDRLKEANKSTFIHLDFIDGLTNSRNAIQYIAREWKPLGIVTTKSNLIKYAKEENLATIQRIFVIDKNALAKGVEIANSVRPDAIEILPGLMPKIIDQITKQTHLPVIAGGLISDKQEIMNGLKAGALAISSGDPSLWNLDL</sequence>
<accession>Q8EMX0</accession>
<evidence type="ECO:0000313" key="2">
    <source>
        <dbReference type="EMBL" id="BAC14676.1"/>
    </source>
</evidence>
<reference evidence="2 3" key="2">
    <citation type="journal article" date="2002" name="Nucleic Acids Res.">
        <title>Genome sequence of Oceanobacillus iheyensis isolated from the Iheya Ridge and its unexpected adaptive capabilities to extreme environments.</title>
        <authorList>
            <person name="Takami H."/>
            <person name="Takaki Y."/>
            <person name="Uchiyama I."/>
        </authorList>
    </citation>
    <scope>NUCLEOTIDE SEQUENCE [LARGE SCALE GENOMIC DNA]</scope>
    <source>
        <strain evidence="3">DSM 14371 / CIP 107618 / JCM 11309 / KCTC 3954 / HTE831</strain>
    </source>
</reference>
<dbReference type="SUPFAM" id="SSF110391">
    <property type="entry name" value="GlpP-like"/>
    <property type="match status" value="1"/>
</dbReference>
<dbReference type="GO" id="GO:0006355">
    <property type="term" value="P:regulation of DNA-templated transcription"/>
    <property type="evidence" value="ECO:0007669"/>
    <property type="project" value="InterPro"/>
</dbReference>
<evidence type="ECO:0000256" key="1">
    <source>
        <dbReference type="PIRNR" id="PIRNR016897"/>
    </source>
</evidence>
<gene>
    <name evidence="2" type="ordered locus">OB2720</name>
</gene>
<reference evidence="2 3" key="1">
    <citation type="journal article" date="2001" name="FEMS Microbiol. Lett.">
        <title>Oceanobacillus iheyensis gen. nov., sp. nov., a deep-sea extremely halotolerant and alkaliphilic species isolated from a depth of 1050 m on the Iheya Ridge.</title>
        <authorList>
            <person name="Lu J."/>
            <person name="Nogi Y."/>
            <person name="Takami H."/>
        </authorList>
    </citation>
    <scope>NUCLEOTIDE SEQUENCE [LARGE SCALE GENOMIC DNA]</scope>
    <source>
        <strain evidence="3">DSM 14371 / CIP 107618 / JCM 11309 / KCTC 3954 / HTE831</strain>
    </source>
</reference>
<dbReference type="AlphaFoldDB" id="Q8EMX0"/>
<dbReference type="GO" id="GO:0006071">
    <property type="term" value="P:glycerol metabolic process"/>
    <property type="evidence" value="ECO:0007669"/>
    <property type="project" value="UniProtKB-UniRule"/>
</dbReference>
<dbReference type="GO" id="GO:0003723">
    <property type="term" value="F:RNA binding"/>
    <property type="evidence" value="ECO:0007669"/>
    <property type="project" value="UniProtKB-KW"/>
</dbReference>
<keyword evidence="1" id="KW-0804">Transcription</keyword>
<keyword evidence="1" id="KW-0805">Transcription regulation</keyword>
<dbReference type="InterPro" id="IPR013785">
    <property type="entry name" value="Aldolase_TIM"/>
</dbReference>
<evidence type="ECO:0000313" key="3">
    <source>
        <dbReference type="Proteomes" id="UP000000822"/>
    </source>
</evidence>